<accession>A0A1F6AGU3</accession>
<dbReference type="PANTHER" id="PTHR41386:SF1">
    <property type="entry name" value="MEMBRANE PROTEIN"/>
    <property type="match status" value="1"/>
</dbReference>
<sequence length="204" mass="23029">MADNTTLRRTTRQLIRAYEARALKKRPFAIRVADYLTTYFGSLEFLFLNLIVFGTWIGVNAGLVPGVAPFDPFPFILLTMLLSVEAICLTIIVLMSQNRQGYVSAVRDELDLQVNLLSEREVTKALRLLLALHEHHKIKADEDPELESMLRATNISYIQRKLEEQLHTDQPTFPKIVTKPITKLTQAVKTLGPTKNGGGKSKTH</sequence>
<dbReference type="Pfam" id="PF06210">
    <property type="entry name" value="DUF1003"/>
    <property type="match status" value="1"/>
</dbReference>
<feature type="transmembrane region" description="Helical" evidence="1">
    <location>
        <begin position="32"/>
        <end position="53"/>
    </location>
</feature>
<organism evidence="2 3">
    <name type="scientific">Candidatus Gottesmanbacteria bacterium RIFCSPLOWO2_01_FULL_43_11b</name>
    <dbReference type="NCBI Taxonomy" id="1798392"/>
    <lineage>
        <taxon>Bacteria</taxon>
        <taxon>Candidatus Gottesmaniibacteriota</taxon>
    </lineage>
</organism>
<dbReference type="Proteomes" id="UP000178759">
    <property type="component" value="Unassembled WGS sequence"/>
</dbReference>
<proteinExistence type="predicted"/>
<protein>
    <recommendedName>
        <fullName evidence="4">DUF1003 domain-containing protein</fullName>
    </recommendedName>
</protein>
<dbReference type="AlphaFoldDB" id="A0A1F6AGU3"/>
<keyword evidence="1" id="KW-0812">Transmembrane</keyword>
<gene>
    <name evidence="2" type="ORF">A3A79_01735</name>
</gene>
<feature type="transmembrane region" description="Helical" evidence="1">
    <location>
        <begin position="73"/>
        <end position="94"/>
    </location>
</feature>
<comment type="caution">
    <text evidence="2">The sequence shown here is derived from an EMBL/GenBank/DDBJ whole genome shotgun (WGS) entry which is preliminary data.</text>
</comment>
<keyword evidence="1" id="KW-1133">Transmembrane helix</keyword>
<reference evidence="2 3" key="1">
    <citation type="journal article" date="2016" name="Nat. Commun.">
        <title>Thousands of microbial genomes shed light on interconnected biogeochemical processes in an aquifer system.</title>
        <authorList>
            <person name="Anantharaman K."/>
            <person name="Brown C.T."/>
            <person name="Hug L.A."/>
            <person name="Sharon I."/>
            <person name="Castelle C.J."/>
            <person name="Probst A.J."/>
            <person name="Thomas B.C."/>
            <person name="Singh A."/>
            <person name="Wilkins M.J."/>
            <person name="Karaoz U."/>
            <person name="Brodie E.L."/>
            <person name="Williams K.H."/>
            <person name="Hubbard S.S."/>
            <person name="Banfield J.F."/>
        </authorList>
    </citation>
    <scope>NUCLEOTIDE SEQUENCE [LARGE SCALE GENOMIC DNA]</scope>
</reference>
<evidence type="ECO:0000256" key="1">
    <source>
        <dbReference type="SAM" id="Phobius"/>
    </source>
</evidence>
<keyword evidence="1" id="KW-0472">Membrane</keyword>
<dbReference type="STRING" id="1798392.A3A79_01735"/>
<evidence type="ECO:0000313" key="3">
    <source>
        <dbReference type="Proteomes" id="UP000178759"/>
    </source>
</evidence>
<dbReference type="EMBL" id="MFJV01000001">
    <property type="protein sequence ID" value="OGG23901.1"/>
    <property type="molecule type" value="Genomic_DNA"/>
</dbReference>
<evidence type="ECO:0008006" key="4">
    <source>
        <dbReference type="Google" id="ProtNLM"/>
    </source>
</evidence>
<dbReference type="InterPro" id="IPR010406">
    <property type="entry name" value="DUF1003"/>
</dbReference>
<name>A0A1F6AGU3_9BACT</name>
<evidence type="ECO:0000313" key="2">
    <source>
        <dbReference type="EMBL" id="OGG23901.1"/>
    </source>
</evidence>
<dbReference type="PANTHER" id="PTHR41386">
    <property type="entry name" value="INTEGRAL MEMBRANE PROTEIN-RELATED"/>
    <property type="match status" value="1"/>
</dbReference>